<dbReference type="PANTHER" id="PTHR18968:SF166">
    <property type="entry name" value="2-HYDROXYACYL-COA LYASE 2"/>
    <property type="match status" value="1"/>
</dbReference>
<evidence type="ECO:0000313" key="9">
    <source>
        <dbReference type="Proteomes" id="UP000194161"/>
    </source>
</evidence>
<sequence>MPAAHLVTDALSRAGVKTVFSLSGNQIMPIYDACIDAGIRIVHVRHEAAAVYMADAWAQLTGEIGVALLTAAPGITNGLSPLYSARMAESPVLVLSGDSPLSADGMGAFQELAQTDITRPLVKHAVRCTRAGAMGSDVAQAITVALSGRPGPVHVALPFDLLQQEVAETDAIRPHVPRRQRTELPADRAQAIVRRLAAASRPLVLVGPMQNASRAGDRLRVARQALQAPVVPMESPRGLRDPSLGAFAGVLAEADLVVLLGKPLDFTVAHGRAPSFAPGADVIVVDPDEALVRRAIQVLGPRLHAHAAADADAALEALCEAAGAVDSRETWMARVDAAIATRVLASTPNDKDTAGKPRSQAVCEAVQEFLRQATDPILICDGGEFGQWAQAYCTAPTRVVNGVSGAIGGSLCYAVAASLARPDATVVALLGDGTAGFHLSEYETAAREGARFVAVVGNDARWNAEHVIQLREYGAHRLYGCALGTSVRYDAAAQALGGHGAHVASTAALAAALAEALATGLPACVNVEIDGQAAPVFASGGILGQGPH</sequence>
<evidence type="ECO:0000256" key="4">
    <source>
        <dbReference type="RuleBase" id="RU362132"/>
    </source>
</evidence>
<comment type="similarity">
    <text evidence="2 4">Belongs to the TPP enzyme family.</text>
</comment>
<name>A0A1W6ZA97_9BORD</name>
<dbReference type="InterPro" id="IPR029061">
    <property type="entry name" value="THDP-binding"/>
</dbReference>
<dbReference type="RefSeq" id="WP_086077933.1">
    <property type="nucleotide sequence ID" value="NZ_CP021111.1"/>
</dbReference>
<evidence type="ECO:0000256" key="2">
    <source>
        <dbReference type="ARBA" id="ARBA00007812"/>
    </source>
</evidence>
<dbReference type="PANTHER" id="PTHR18968">
    <property type="entry name" value="THIAMINE PYROPHOSPHATE ENZYMES"/>
    <property type="match status" value="1"/>
</dbReference>
<dbReference type="STRING" id="463040.CAL15_07080"/>
<dbReference type="OrthoDB" id="2254214at2"/>
<dbReference type="InterPro" id="IPR011766">
    <property type="entry name" value="TPP_enzyme_TPP-bd"/>
</dbReference>
<proteinExistence type="inferred from homology"/>
<dbReference type="InterPro" id="IPR029035">
    <property type="entry name" value="DHS-like_NAD/FAD-binding_dom"/>
</dbReference>
<dbReference type="Gene3D" id="3.40.50.970">
    <property type="match status" value="2"/>
</dbReference>
<dbReference type="Gene3D" id="3.40.50.1220">
    <property type="entry name" value="TPP-binding domain"/>
    <property type="match status" value="1"/>
</dbReference>
<keyword evidence="9" id="KW-1185">Reference proteome</keyword>
<dbReference type="GO" id="GO:0009097">
    <property type="term" value="P:isoleucine biosynthetic process"/>
    <property type="evidence" value="ECO:0007669"/>
    <property type="project" value="TreeGrafter"/>
</dbReference>
<dbReference type="SUPFAM" id="SSF52518">
    <property type="entry name" value="Thiamin diphosphate-binding fold (THDP-binding)"/>
    <property type="match status" value="2"/>
</dbReference>
<dbReference type="GO" id="GO:0003984">
    <property type="term" value="F:acetolactate synthase activity"/>
    <property type="evidence" value="ECO:0007669"/>
    <property type="project" value="TreeGrafter"/>
</dbReference>
<dbReference type="EMBL" id="CP021111">
    <property type="protein sequence ID" value="ARP94165.1"/>
    <property type="molecule type" value="Genomic_DNA"/>
</dbReference>
<dbReference type="GO" id="GO:0050660">
    <property type="term" value="F:flavin adenine dinucleotide binding"/>
    <property type="evidence" value="ECO:0007669"/>
    <property type="project" value="TreeGrafter"/>
</dbReference>
<evidence type="ECO:0000256" key="1">
    <source>
        <dbReference type="ARBA" id="ARBA00001964"/>
    </source>
</evidence>
<dbReference type="GO" id="GO:0005948">
    <property type="term" value="C:acetolactate synthase complex"/>
    <property type="evidence" value="ECO:0007669"/>
    <property type="project" value="TreeGrafter"/>
</dbReference>
<feature type="domain" description="Thiamine pyrophosphate enzyme TPP-binding" evidence="6">
    <location>
        <begin position="381"/>
        <end position="527"/>
    </location>
</feature>
<feature type="domain" description="Thiamine pyrophosphate enzyme central" evidence="5">
    <location>
        <begin position="190"/>
        <end position="318"/>
    </location>
</feature>
<dbReference type="Pfam" id="PF02776">
    <property type="entry name" value="TPP_enzyme_N"/>
    <property type="match status" value="1"/>
</dbReference>
<dbReference type="GO" id="GO:0009099">
    <property type="term" value="P:L-valine biosynthetic process"/>
    <property type="evidence" value="ECO:0007669"/>
    <property type="project" value="TreeGrafter"/>
</dbReference>
<evidence type="ECO:0000259" key="5">
    <source>
        <dbReference type="Pfam" id="PF00205"/>
    </source>
</evidence>
<accession>A0A1W6ZA97</accession>
<evidence type="ECO:0000313" key="8">
    <source>
        <dbReference type="EMBL" id="ARP94165.1"/>
    </source>
</evidence>
<dbReference type="InterPro" id="IPR012000">
    <property type="entry name" value="Thiamin_PyroP_enz_cen_dom"/>
</dbReference>
<dbReference type="FunFam" id="3.40.50.970:FF:000007">
    <property type="entry name" value="Acetolactate synthase"/>
    <property type="match status" value="1"/>
</dbReference>
<evidence type="ECO:0000259" key="6">
    <source>
        <dbReference type="Pfam" id="PF02775"/>
    </source>
</evidence>
<dbReference type="AlphaFoldDB" id="A0A1W6ZA97"/>
<dbReference type="GO" id="GO:0000287">
    <property type="term" value="F:magnesium ion binding"/>
    <property type="evidence" value="ECO:0007669"/>
    <property type="project" value="InterPro"/>
</dbReference>
<evidence type="ECO:0000256" key="3">
    <source>
        <dbReference type="ARBA" id="ARBA00023052"/>
    </source>
</evidence>
<dbReference type="CDD" id="cd07035">
    <property type="entry name" value="TPP_PYR_POX_like"/>
    <property type="match status" value="1"/>
</dbReference>
<reference evidence="8 9" key="1">
    <citation type="submission" date="2017-05" db="EMBL/GenBank/DDBJ databases">
        <title>Complete and WGS of Bordetella genogroups.</title>
        <authorList>
            <person name="Spilker T."/>
            <person name="LiPuma J."/>
        </authorList>
    </citation>
    <scope>NUCLEOTIDE SEQUENCE [LARGE SCALE GENOMIC DNA]</scope>
    <source>
        <strain evidence="8 9">AU7206</strain>
    </source>
</reference>
<dbReference type="GO" id="GO:0030976">
    <property type="term" value="F:thiamine pyrophosphate binding"/>
    <property type="evidence" value="ECO:0007669"/>
    <property type="project" value="InterPro"/>
</dbReference>
<dbReference type="InterPro" id="IPR045229">
    <property type="entry name" value="TPP_enz"/>
</dbReference>
<gene>
    <name evidence="8" type="ORF">CAL15_07080</name>
</gene>
<dbReference type="Pfam" id="PF00205">
    <property type="entry name" value="TPP_enzyme_M"/>
    <property type="match status" value="1"/>
</dbReference>
<dbReference type="Proteomes" id="UP000194161">
    <property type="component" value="Chromosome"/>
</dbReference>
<protein>
    <submittedName>
        <fullName evidence="8">Acetolactate synthase</fullName>
    </submittedName>
</protein>
<dbReference type="KEGG" id="bgm:CAL15_07080"/>
<keyword evidence="3 4" id="KW-0786">Thiamine pyrophosphate</keyword>
<comment type="cofactor">
    <cofactor evidence="1">
        <name>thiamine diphosphate</name>
        <dbReference type="ChEBI" id="CHEBI:58937"/>
    </cofactor>
</comment>
<dbReference type="SUPFAM" id="SSF52467">
    <property type="entry name" value="DHS-like NAD/FAD-binding domain"/>
    <property type="match status" value="1"/>
</dbReference>
<feature type="domain" description="Thiamine pyrophosphate enzyme N-terminal TPP-binding" evidence="7">
    <location>
        <begin position="3"/>
        <end position="116"/>
    </location>
</feature>
<organism evidence="8 9">
    <name type="scientific">Bordetella genomosp. 13</name>
    <dbReference type="NCBI Taxonomy" id="463040"/>
    <lineage>
        <taxon>Bacteria</taxon>
        <taxon>Pseudomonadati</taxon>
        <taxon>Pseudomonadota</taxon>
        <taxon>Betaproteobacteria</taxon>
        <taxon>Burkholderiales</taxon>
        <taxon>Alcaligenaceae</taxon>
        <taxon>Bordetella</taxon>
    </lineage>
</organism>
<dbReference type="InterPro" id="IPR012001">
    <property type="entry name" value="Thiamin_PyroP_enz_TPP-bd_dom"/>
</dbReference>
<dbReference type="Pfam" id="PF02775">
    <property type="entry name" value="TPP_enzyme_C"/>
    <property type="match status" value="1"/>
</dbReference>
<evidence type="ECO:0000259" key="7">
    <source>
        <dbReference type="Pfam" id="PF02776"/>
    </source>
</evidence>